<protein>
    <submittedName>
        <fullName evidence="6">Site-specific integrase</fullName>
    </submittedName>
</protein>
<keyword evidence="3" id="KW-0238">DNA-binding</keyword>
<evidence type="ECO:0000256" key="2">
    <source>
        <dbReference type="ARBA" id="ARBA00022908"/>
    </source>
</evidence>
<proteinExistence type="inferred from homology"/>
<dbReference type="Pfam" id="PF00589">
    <property type="entry name" value="Phage_integrase"/>
    <property type="match status" value="1"/>
</dbReference>
<evidence type="ECO:0000313" key="7">
    <source>
        <dbReference type="Proteomes" id="UP001305521"/>
    </source>
</evidence>
<keyword evidence="7" id="KW-1185">Reference proteome</keyword>
<dbReference type="InterPro" id="IPR011010">
    <property type="entry name" value="DNA_brk_join_enz"/>
</dbReference>
<dbReference type="PANTHER" id="PTHR30349:SF64">
    <property type="entry name" value="PROPHAGE INTEGRASE INTD-RELATED"/>
    <property type="match status" value="1"/>
</dbReference>
<dbReference type="CDD" id="cd00796">
    <property type="entry name" value="INT_Rci_Hp1_C"/>
    <property type="match status" value="1"/>
</dbReference>
<name>A0ABZ0PDR0_9PROT</name>
<dbReference type="InterPro" id="IPR010998">
    <property type="entry name" value="Integrase_recombinase_N"/>
</dbReference>
<keyword evidence="4" id="KW-0233">DNA recombination</keyword>
<dbReference type="InterPro" id="IPR050090">
    <property type="entry name" value="Tyrosine_recombinase_XerCD"/>
</dbReference>
<organism evidence="6 7">
    <name type="scientific">Sediminicoccus rosea</name>
    <dbReference type="NCBI Taxonomy" id="1225128"/>
    <lineage>
        <taxon>Bacteria</taxon>
        <taxon>Pseudomonadati</taxon>
        <taxon>Pseudomonadota</taxon>
        <taxon>Alphaproteobacteria</taxon>
        <taxon>Acetobacterales</taxon>
        <taxon>Roseomonadaceae</taxon>
        <taxon>Sediminicoccus</taxon>
    </lineage>
</organism>
<feature type="domain" description="Tyr recombinase" evidence="5">
    <location>
        <begin position="170"/>
        <end position="324"/>
    </location>
</feature>
<gene>
    <name evidence="6" type="ORF">R9Z33_16840</name>
</gene>
<dbReference type="Gene3D" id="1.10.443.10">
    <property type="entry name" value="Intergrase catalytic core"/>
    <property type="match status" value="1"/>
</dbReference>
<dbReference type="SUPFAM" id="SSF56349">
    <property type="entry name" value="DNA breaking-rejoining enzymes"/>
    <property type="match status" value="1"/>
</dbReference>
<dbReference type="RefSeq" id="WP_318647726.1">
    <property type="nucleotide sequence ID" value="NZ_CP137852.1"/>
</dbReference>
<comment type="similarity">
    <text evidence="1">Belongs to the 'phage' integrase family.</text>
</comment>
<dbReference type="EMBL" id="CP137852">
    <property type="protein sequence ID" value="WPB83769.1"/>
    <property type="molecule type" value="Genomic_DNA"/>
</dbReference>
<sequence>MAVYKREGKKGVAFVCDFIVAGQRVNQTIPGVRNLREAKAAEARMRAEAEARINASGNLVKMSLEVAMERYVAERLMPRSKPAAVANYLIYLGMIRDYFGPSRPVSAINNAACAEWWGALLAGRGGGKGPVKANTAKRYLGQLKAVLAFAAEAGAGNTVPTFSPTVADDARVRWLTTEEEDALLAASPPWLQDMIVFVIETGARKGEMTGLRWRDVDLQQQPRGIVRLYFTKGGEPRGIPMSKRLRALLERLKEGAPDTRPDTPVFQWQVRGAEIWAPMGDFKKSWAAALKAAGIADLHFHDLRHTFASRLVQRAVPLLQVPYL</sequence>
<evidence type="ECO:0000256" key="1">
    <source>
        <dbReference type="ARBA" id="ARBA00008857"/>
    </source>
</evidence>
<dbReference type="PROSITE" id="PS51898">
    <property type="entry name" value="TYR_RECOMBINASE"/>
    <property type="match status" value="1"/>
</dbReference>
<keyword evidence="2" id="KW-0229">DNA integration</keyword>
<accession>A0ABZ0PDR0</accession>
<evidence type="ECO:0000256" key="4">
    <source>
        <dbReference type="ARBA" id="ARBA00023172"/>
    </source>
</evidence>
<dbReference type="PANTHER" id="PTHR30349">
    <property type="entry name" value="PHAGE INTEGRASE-RELATED"/>
    <property type="match status" value="1"/>
</dbReference>
<evidence type="ECO:0000259" key="5">
    <source>
        <dbReference type="PROSITE" id="PS51898"/>
    </source>
</evidence>
<dbReference type="InterPro" id="IPR013762">
    <property type="entry name" value="Integrase-like_cat_sf"/>
</dbReference>
<dbReference type="Proteomes" id="UP001305521">
    <property type="component" value="Chromosome"/>
</dbReference>
<evidence type="ECO:0000313" key="6">
    <source>
        <dbReference type="EMBL" id="WPB83769.1"/>
    </source>
</evidence>
<reference evidence="6 7" key="1">
    <citation type="submission" date="2023-11" db="EMBL/GenBank/DDBJ databases">
        <title>Arctic aerobic anoxygenic photoheterotroph Sediminicoccus rosea KRV36 adapts its photosynthesis to long days of polar summer.</title>
        <authorList>
            <person name="Tomasch J."/>
            <person name="Kopejtka K."/>
            <person name="Bily T."/>
            <person name="Gardiner A.T."/>
            <person name="Gardian Z."/>
            <person name="Shivaramu S."/>
            <person name="Koblizek M."/>
            <person name="Engelhardt F."/>
            <person name="Kaftan D."/>
        </authorList>
    </citation>
    <scope>NUCLEOTIDE SEQUENCE [LARGE SCALE GENOMIC DNA]</scope>
    <source>
        <strain evidence="6 7">R-30</strain>
    </source>
</reference>
<dbReference type="Gene3D" id="1.10.150.130">
    <property type="match status" value="1"/>
</dbReference>
<dbReference type="InterPro" id="IPR002104">
    <property type="entry name" value="Integrase_catalytic"/>
</dbReference>
<evidence type="ECO:0000256" key="3">
    <source>
        <dbReference type="ARBA" id="ARBA00023125"/>
    </source>
</evidence>